<keyword evidence="7" id="KW-1185">Reference proteome</keyword>
<evidence type="ECO:0000313" key="7">
    <source>
        <dbReference type="Proteomes" id="UP000076580"/>
    </source>
</evidence>
<dbReference type="Gene3D" id="2.30.29.30">
    <property type="entry name" value="Pleckstrin-homology domain (PH domain)/Phosphotyrosine-binding domain (PTB)"/>
    <property type="match status" value="1"/>
</dbReference>
<evidence type="ECO:0000256" key="4">
    <source>
        <dbReference type="ARBA" id="ARBA00023242"/>
    </source>
</evidence>
<dbReference type="PANTHER" id="PTHR21399:SF0">
    <property type="entry name" value="METHYLOSOME SUBUNIT PICLN"/>
    <property type="match status" value="1"/>
</dbReference>
<dbReference type="PANTHER" id="PTHR21399">
    <property type="entry name" value="CHLORIDE CONDUCTANCE REGULATORY PROTEIN ICLN"/>
    <property type="match status" value="1"/>
</dbReference>
<evidence type="ECO:0000256" key="3">
    <source>
        <dbReference type="ARBA" id="ARBA00022490"/>
    </source>
</evidence>
<feature type="compositionally biased region" description="Basic and acidic residues" evidence="5">
    <location>
        <begin position="279"/>
        <end position="295"/>
    </location>
</feature>
<dbReference type="RefSeq" id="XP_040661016.1">
    <property type="nucleotide sequence ID" value="XM_040800133.1"/>
</dbReference>
<dbReference type="GO" id="GO:0005681">
    <property type="term" value="C:spliceosomal complex"/>
    <property type="evidence" value="ECO:0007669"/>
    <property type="project" value="TreeGrafter"/>
</dbReference>
<evidence type="ECO:0000313" key="6">
    <source>
        <dbReference type="EMBL" id="KYK61664.1"/>
    </source>
</evidence>
<dbReference type="Proteomes" id="UP000076580">
    <property type="component" value="Chromosome 01"/>
</dbReference>
<dbReference type="InterPro" id="IPR039924">
    <property type="entry name" value="ICln/Lot5/Saf5"/>
</dbReference>
<dbReference type="Pfam" id="PF03517">
    <property type="entry name" value="Voldacs"/>
    <property type="match status" value="1"/>
</dbReference>
<dbReference type="AlphaFoldDB" id="A0A151GX34"/>
<sequence length="295" mass="31804">MITTTIRTPPSVRDFVPLADYESQTPESFADGKPVLHFHLEGATAQIPKSQCGTLAVFPADSPAVETQANGQDESEELVAQKVDIFVTSQHFIIFSQEAAVGVSLAYPFISIHALKQVGTESSTQAVWMQVEVSAGGSNDDEFDTVELTILPPASSDSEVSGSAQKMYDAMSACSDLNPDEEEDEDEDNDRIVFEPSAEHEALAGFHGVLHGSSDGTLPPPMPGSGGWITADNMHEFFDDDGNWLGRDGHTDDAPVNGELGEGAGRTRDRDELESEGMNGHDDGHDEENKRPRVE</sequence>
<dbReference type="EMBL" id="LAYC01000001">
    <property type="protein sequence ID" value="KYK61664.1"/>
    <property type="molecule type" value="Genomic_DNA"/>
</dbReference>
<organism evidence="6 7">
    <name type="scientific">Drechmeria coniospora</name>
    <name type="common">Nematophagous fungus</name>
    <name type="synonym">Meria coniospora</name>
    <dbReference type="NCBI Taxonomy" id="98403"/>
    <lineage>
        <taxon>Eukaryota</taxon>
        <taxon>Fungi</taxon>
        <taxon>Dikarya</taxon>
        <taxon>Ascomycota</taxon>
        <taxon>Pezizomycotina</taxon>
        <taxon>Sordariomycetes</taxon>
        <taxon>Hypocreomycetidae</taxon>
        <taxon>Hypocreales</taxon>
        <taxon>Ophiocordycipitaceae</taxon>
        <taxon>Drechmeria</taxon>
    </lineage>
</organism>
<dbReference type="InParanoid" id="A0A151GX34"/>
<dbReference type="GO" id="GO:0034715">
    <property type="term" value="C:pICln-Sm protein complex"/>
    <property type="evidence" value="ECO:0007669"/>
    <property type="project" value="TreeGrafter"/>
</dbReference>
<dbReference type="GeneID" id="63715450"/>
<comment type="caution">
    <text evidence="6">The sequence shown here is derived from an EMBL/GenBank/DDBJ whole genome shotgun (WGS) entry which is preliminary data.</text>
</comment>
<dbReference type="GO" id="GO:0000387">
    <property type="term" value="P:spliceosomal snRNP assembly"/>
    <property type="evidence" value="ECO:0007669"/>
    <property type="project" value="TreeGrafter"/>
</dbReference>
<evidence type="ECO:0000256" key="5">
    <source>
        <dbReference type="SAM" id="MobiDB-lite"/>
    </source>
</evidence>
<keyword evidence="3" id="KW-0963">Cytoplasm</keyword>
<reference evidence="6 7" key="1">
    <citation type="journal article" date="2016" name="Sci. Rep.">
        <title>Insights into Adaptations to a Near-Obligate Nematode Endoparasitic Lifestyle from the Finished Genome of Drechmeria coniospora.</title>
        <authorList>
            <person name="Zhang L."/>
            <person name="Zhou Z."/>
            <person name="Guo Q."/>
            <person name="Fokkens L."/>
            <person name="Miskei M."/>
            <person name="Pocsi I."/>
            <person name="Zhang W."/>
            <person name="Chen M."/>
            <person name="Wang L."/>
            <person name="Sun Y."/>
            <person name="Donzelli B.G."/>
            <person name="Gibson D.M."/>
            <person name="Nelson D.R."/>
            <person name="Luo J.G."/>
            <person name="Rep M."/>
            <person name="Liu H."/>
            <person name="Yang S."/>
            <person name="Wang J."/>
            <person name="Krasnoff S.B."/>
            <person name="Xu Y."/>
            <person name="Molnar I."/>
            <person name="Lin M."/>
        </authorList>
    </citation>
    <scope>NUCLEOTIDE SEQUENCE [LARGE SCALE GENOMIC DNA]</scope>
    <source>
        <strain evidence="6 7">ARSEF 6962</strain>
    </source>
</reference>
<comment type="subcellular location">
    <subcellularLocation>
        <location evidence="2">Cytoplasm</location>
    </subcellularLocation>
    <subcellularLocation>
        <location evidence="1">Nucleus</location>
    </subcellularLocation>
</comment>
<name>A0A151GX34_DRECN</name>
<dbReference type="GO" id="GO:0045292">
    <property type="term" value="P:mRNA cis splicing, via spliceosome"/>
    <property type="evidence" value="ECO:0007669"/>
    <property type="project" value="TreeGrafter"/>
</dbReference>
<evidence type="ECO:0000256" key="2">
    <source>
        <dbReference type="ARBA" id="ARBA00004496"/>
    </source>
</evidence>
<feature type="region of interest" description="Disordered" evidence="5">
    <location>
        <begin position="240"/>
        <end position="295"/>
    </location>
</feature>
<keyword evidence="4" id="KW-0539">Nucleus</keyword>
<dbReference type="GO" id="GO:0005829">
    <property type="term" value="C:cytosol"/>
    <property type="evidence" value="ECO:0007669"/>
    <property type="project" value="TreeGrafter"/>
</dbReference>
<proteinExistence type="predicted"/>
<accession>A0A151GX34</accession>
<evidence type="ECO:0000256" key="1">
    <source>
        <dbReference type="ARBA" id="ARBA00004123"/>
    </source>
</evidence>
<dbReference type="InterPro" id="IPR011993">
    <property type="entry name" value="PH-like_dom_sf"/>
</dbReference>
<protein>
    <submittedName>
        <fullName evidence="6">Benzoylformate decarboxylase</fullName>
    </submittedName>
</protein>
<gene>
    <name evidence="6" type="ORF">DCS_02807</name>
</gene>